<dbReference type="RefSeq" id="XP_060413420.1">
    <property type="nucleotide sequence ID" value="XM_060557971.1"/>
</dbReference>
<organism evidence="2 3">
    <name type="scientific">Colletotrichum navitas</name>
    <dbReference type="NCBI Taxonomy" id="681940"/>
    <lineage>
        <taxon>Eukaryota</taxon>
        <taxon>Fungi</taxon>
        <taxon>Dikarya</taxon>
        <taxon>Ascomycota</taxon>
        <taxon>Pezizomycotina</taxon>
        <taxon>Sordariomycetes</taxon>
        <taxon>Hypocreomycetidae</taxon>
        <taxon>Glomerellales</taxon>
        <taxon>Glomerellaceae</taxon>
        <taxon>Colletotrichum</taxon>
        <taxon>Colletotrichum graminicola species complex</taxon>
    </lineage>
</organism>
<feature type="chain" id="PRO_5042244737" description="Secreted protein" evidence="1">
    <location>
        <begin position="22"/>
        <end position="105"/>
    </location>
</feature>
<dbReference type="Proteomes" id="UP001230504">
    <property type="component" value="Unassembled WGS sequence"/>
</dbReference>
<dbReference type="GeneID" id="85442211"/>
<feature type="signal peptide" evidence="1">
    <location>
        <begin position="1"/>
        <end position="21"/>
    </location>
</feature>
<name>A0AAD8PZA9_9PEZI</name>
<evidence type="ECO:0008006" key="4">
    <source>
        <dbReference type="Google" id="ProtNLM"/>
    </source>
</evidence>
<protein>
    <recommendedName>
        <fullName evidence="4">Secreted protein</fullName>
    </recommendedName>
</protein>
<comment type="caution">
    <text evidence="2">The sequence shown here is derived from an EMBL/GenBank/DDBJ whole genome shotgun (WGS) entry which is preliminary data.</text>
</comment>
<dbReference type="AlphaFoldDB" id="A0AAD8PZA9"/>
<keyword evidence="1" id="KW-0732">Signal</keyword>
<sequence>MLLRFCHVLLIVPCVPILELSLSLSALHVSLPWCLQRPLPIHAGGDSYRARSSAVSESMLQLPGGDVQKYRVQGTGLLTLSRKRLGGRDPHITPGTAPDLLTWAF</sequence>
<proteinExistence type="predicted"/>
<dbReference type="EMBL" id="JAHLJV010000035">
    <property type="protein sequence ID" value="KAK1589887.1"/>
    <property type="molecule type" value="Genomic_DNA"/>
</dbReference>
<evidence type="ECO:0000256" key="1">
    <source>
        <dbReference type="SAM" id="SignalP"/>
    </source>
</evidence>
<reference evidence="2" key="1">
    <citation type="submission" date="2021-06" db="EMBL/GenBank/DDBJ databases">
        <title>Comparative genomics, transcriptomics and evolutionary studies reveal genomic signatures of adaptation to plant cell wall in hemibiotrophic fungi.</title>
        <authorList>
            <consortium name="DOE Joint Genome Institute"/>
            <person name="Baroncelli R."/>
            <person name="Diaz J.F."/>
            <person name="Benocci T."/>
            <person name="Peng M."/>
            <person name="Battaglia E."/>
            <person name="Haridas S."/>
            <person name="Andreopoulos W."/>
            <person name="Labutti K."/>
            <person name="Pangilinan J."/>
            <person name="Floch G.L."/>
            <person name="Makela M.R."/>
            <person name="Henrissat B."/>
            <person name="Grigoriev I.V."/>
            <person name="Crouch J.A."/>
            <person name="De Vries R.P."/>
            <person name="Sukno S.A."/>
            <person name="Thon M.R."/>
        </authorList>
    </citation>
    <scope>NUCLEOTIDE SEQUENCE</scope>
    <source>
        <strain evidence="2">CBS 125086</strain>
    </source>
</reference>
<evidence type="ECO:0000313" key="3">
    <source>
        <dbReference type="Proteomes" id="UP001230504"/>
    </source>
</evidence>
<keyword evidence="3" id="KW-1185">Reference proteome</keyword>
<evidence type="ECO:0000313" key="2">
    <source>
        <dbReference type="EMBL" id="KAK1589887.1"/>
    </source>
</evidence>
<accession>A0AAD8PZA9</accession>
<gene>
    <name evidence="2" type="ORF">LY79DRAFT_556012</name>
</gene>